<sequence>MMFLMRSAFWLTAAFLVIKPEADIRDSAEAVANQALASGSQFISEQIEAIECDSLHCFGGKAVVAAALPAIPPAEPTAAAVAAEQGVPLPRPRPDRAG</sequence>
<gene>
    <name evidence="1" type="ORF">SAMN05216456_2288</name>
</gene>
<evidence type="ECO:0000313" key="2">
    <source>
        <dbReference type="Proteomes" id="UP000199074"/>
    </source>
</evidence>
<protein>
    <submittedName>
        <fullName evidence="1">Uncharacterized protein</fullName>
    </submittedName>
</protein>
<dbReference type="OrthoDB" id="7950133at2"/>
<dbReference type="EMBL" id="FPCK01000002">
    <property type="protein sequence ID" value="SFV35957.1"/>
    <property type="molecule type" value="Genomic_DNA"/>
</dbReference>
<dbReference type="AlphaFoldDB" id="A0A1I7NMT0"/>
<proteinExistence type="predicted"/>
<organism evidence="1 2">
    <name type="scientific">Devosia crocina</name>
    <dbReference type="NCBI Taxonomy" id="429728"/>
    <lineage>
        <taxon>Bacteria</taxon>
        <taxon>Pseudomonadati</taxon>
        <taxon>Pseudomonadota</taxon>
        <taxon>Alphaproteobacteria</taxon>
        <taxon>Hyphomicrobiales</taxon>
        <taxon>Devosiaceae</taxon>
        <taxon>Devosia</taxon>
    </lineage>
</organism>
<dbReference type="RefSeq" id="WP_092424638.1">
    <property type="nucleotide sequence ID" value="NZ_FPCK01000002.1"/>
</dbReference>
<dbReference type="STRING" id="429728.SAMN05216456_2288"/>
<accession>A0A1I7NMT0</accession>
<name>A0A1I7NMT0_9HYPH</name>
<evidence type="ECO:0000313" key="1">
    <source>
        <dbReference type="EMBL" id="SFV35957.1"/>
    </source>
</evidence>
<keyword evidence="2" id="KW-1185">Reference proteome</keyword>
<dbReference type="Proteomes" id="UP000199074">
    <property type="component" value="Unassembled WGS sequence"/>
</dbReference>
<reference evidence="1 2" key="1">
    <citation type="submission" date="2016-10" db="EMBL/GenBank/DDBJ databases">
        <authorList>
            <person name="de Groot N.N."/>
        </authorList>
    </citation>
    <scope>NUCLEOTIDE SEQUENCE [LARGE SCALE GENOMIC DNA]</scope>
    <source>
        <strain evidence="1 2">IPL20</strain>
    </source>
</reference>